<keyword evidence="4" id="KW-1185">Reference proteome</keyword>
<dbReference type="SUPFAM" id="SSF53474">
    <property type="entry name" value="alpha/beta-Hydrolases"/>
    <property type="match status" value="1"/>
</dbReference>
<name>A0ABV0G6W2_9BURK</name>
<feature type="domain" description="Peptidase C1A papain C-terminal" evidence="2">
    <location>
        <begin position="121"/>
        <end position="293"/>
    </location>
</feature>
<sequence length="759" mass="82430">MPRTAPKAKNAKKAKVAAAPLPASIDPNDEGIPDAFDKPLPRALDARPDRFDFRDLAYAPPLRSLPPRLPSNEDMARFLPSYVEAGLILNQGQEGACTGFGLACVANYLLWRQHLALDGKSQLASVSPRMFYNLARHYDEWPGQDYDGSSCRGALKGWHKHGVCTAKNWPYELDAKGKPRAVRPKPGWAEDATRRPLGVYYRINKQSVVDMQAAINEIGAIYVSSTVHDGWDTLTVKKPRPAPRSHADLSSLVIPPVQDPTQNGGHAFALVGYNELGFIVQNSWGPVWGAGGFGILPYDDWAVNGTDAWAVALGVPQDPASLRQAAKDRALADAGFRANRPLGALAGRARNPANPADDPWPFDHPFNHTAYQPWSTPAAYAHTLVSGNDGQMMVTDFTRDRSEHSALAAEIVVTRPLAWLKARKLKTLKLALYCHGGLNNEAASIERIRVMGPCFEANDVYPLFITWKTGPGETIADMVKDGLRRLSGDGPAQRGLGEILSDAKDRAIEATGRVIGRGIWSEMRENAARGEEPGHVLHEAATQLRALRDALAAKGLGFELHLVGHSAGSILIGHLLDQLGGPQLLPVSSCELWAAACSVSFANEHYLQAAQAGVLPLDRLRLAVLSDSNERADGLPSPSVDIYGKSLLYLVSRALDDVRKQPLLGMERALLKGYAGTATDQWEPKTLPELQRWQAAFGALDGGHPRVQVVSSPKVCTTRNNDQSEPTHGSFDNHIDLVGALIGRLRGSALVAPLEWLDY</sequence>
<dbReference type="Pfam" id="PF00112">
    <property type="entry name" value="Peptidase_C1"/>
    <property type="match status" value="1"/>
</dbReference>
<evidence type="ECO:0000313" key="4">
    <source>
        <dbReference type="Proteomes" id="UP001495147"/>
    </source>
</evidence>
<dbReference type="InterPro" id="IPR029058">
    <property type="entry name" value="AB_hydrolase_fold"/>
</dbReference>
<dbReference type="RefSeq" id="WP_347706288.1">
    <property type="nucleotide sequence ID" value="NZ_JBDPZD010000007.1"/>
</dbReference>
<dbReference type="CDD" id="cd02619">
    <property type="entry name" value="Peptidase_C1"/>
    <property type="match status" value="1"/>
</dbReference>
<proteinExistence type="predicted"/>
<dbReference type="Gene3D" id="3.90.70.10">
    <property type="entry name" value="Cysteine proteinases"/>
    <property type="match status" value="1"/>
</dbReference>
<gene>
    <name evidence="3" type="ORF">ABDJ85_18520</name>
</gene>
<protein>
    <submittedName>
        <fullName evidence="3">C1 family peptidase</fullName>
    </submittedName>
</protein>
<organism evidence="3 4">
    <name type="scientific">Roseateles paludis</name>
    <dbReference type="NCBI Taxonomy" id="3145238"/>
    <lineage>
        <taxon>Bacteria</taxon>
        <taxon>Pseudomonadati</taxon>
        <taxon>Pseudomonadota</taxon>
        <taxon>Betaproteobacteria</taxon>
        <taxon>Burkholderiales</taxon>
        <taxon>Sphaerotilaceae</taxon>
        <taxon>Roseateles</taxon>
    </lineage>
</organism>
<reference evidence="3 4" key="1">
    <citation type="submission" date="2024-05" db="EMBL/GenBank/DDBJ databases">
        <title>Roseateles sp. DJS-2-20 16S ribosomal RNA gene Genome sequencing and assembly.</title>
        <authorList>
            <person name="Woo H."/>
        </authorList>
    </citation>
    <scope>NUCLEOTIDE SEQUENCE [LARGE SCALE GENOMIC DNA]</scope>
    <source>
        <strain evidence="3 4">DJS-2-20</strain>
    </source>
</reference>
<comment type="caution">
    <text evidence="3">The sequence shown here is derived from an EMBL/GenBank/DDBJ whole genome shotgun (WGS) entry which is preliminary data.</text>
</comment>
<evidence type="ECO:0000313" key="3">
    <source>
        <dbReference type="EMBL" id="MEO3693473.1"/>
    </source>
</evidence>
<dbReference type="InterPro" id="IPR038765">
    <property type="entry name" value="Papain-like_cys_pep_sf"/>
</dbReference>
<dbReference type="EMBL" id="JBDPZD010000007">
    <property type="protein sequence ID" value="MEO3693473.1"/>
    <property type="molecule type" value="Genomic_DNA"/>
</dbReference>
<accession>A0ABV0G6W2</accession>
<dbReference type="SUPFAM" id="SSF54001">
    <property type="entry name" value="Cysteine proteinases"/>
    <property type="match status" value="1"/>
</dbReference>
<evidence type="ECO:0000259" key="2">
    <source>
        <dbReference type="Pfam" id="PF00112"/>
    </source>
</evidence>
<dbReference type="Proteomes" id="UP001495147">
    <property type="component" value="Unassembled WGS sequence"/>
</dbReference>
<feature type="region of interest" description="Disordered" evidence="1">
    <location>
        <begin position="1"/>
        <end position="38"/>
    </location>
</feature>
<evidence type="ECO:0000256" key="1">
    <source>
        <dbReference type="SAM" id="MobiDB-lite"/>
    </source>
</evidence>
<dbReference type="InterPro" id="IPR000668">
    <property type="entry name" value="Peptidase_C1A_C"/>
</dbReference>